<keyword evidence="3" id="KW-0804">Transcription</keyword>
<dbReference type="PROSITE" id="PS50110">
    <property type="entry name" value="RESPONSE_REGULATORY"/>
    <property type="match status" value="1"/>
</dbReference>
<dbReference type="RefSeq" id="WP_133317953.1">
    <property type="nucleotide sequence ID" value="NZ_SMTL01000007.1"/>
</dbReference>
<dbReference type="PANTHER" id="PTHR44591">
    <property type="entry name" value="STRESS RESPONSE REGULATOR PROTEIN 1"/>
    <property type="match status" value="1"/>
</dbReference>
<dbReference type="AlphaFoldDB" id="A0A4R5U9S8"/>
<reference evidence="6 7" key="1">
    <citation type="submission" date="2019-03" db="EMBL/GenBank/DDBJ databases">
        <title>Rhizobium sp. nov., an bacterium isolated from biocrust in Mu Us Desert.</title>
        <authorList>
            <person name="Lixiong L."/>
        </authorList>
    </citation>
    <scope>NUCLEOTIDE SEQUENCE [LARGE SCALE GENOMIC DNA]</scope>
    <source>
        <strain evidence="6 7">SPY-1</strain>
    </source>
</reference>
<gene>
    <name evidence="6" type="ORF">E2F50_20005</name>
</gene>
<keyword evidence="1 4" id="KW-0597">Phosphoprotein</keyword>
<evidence type="ECO:0000256" key="1">
    <source>
        <dbReference type="ARBA" id="ARBA00022553"/>
    </source>
</evidence>
<dbReference type="SUPFAM" id="SSF52172">
    <property type="entry name" value="CheY-like"/>
    <property type="match status" value="1"/>
</dbReference>
<dbReference type="EMBL" id="SMTL01000007">
    <property type="protein sequence ID" value="TDK31237.1"/>
    <property type="molecule type" value="Genomic_DNA"/>
</dbReference>
<dbReference type="InterPro" id="IPR001789">
    <property type="entry name" value="Sig_transdc_resp-reg_receiver"/>
</dbReference>
<sequence>MGSFKPRLLVVEDDGLIRLDLVDMLSDQGYVVDEASTADEALLVLGETGGFEAVLTDIDMPGTMSGLGLANLAFERWPSMKIVVISGRYNPAAGVLPPGARFLAKPLSEPLLQRTLTEVGVASPSSD</sequence>
<dbReference type="GO" id="GO:0000160">
    <property type="term" value="P:phosphorelay signal transduction system"/>
    <property type="evidence" value="ECO:0007669"/>
    <property type="project" value="InterPro"/>
</dbReference>
<keyword evidence="7" id="KW-1185">Reference proteome</keyword>
<dbReference type="InterPro" id="IPR011006">
    <property type="entry name" value="CheY-like_superfamily"/>
</dbReference>
<feature type="modified residue" description="4-aspartylphosphate" evidence="4">
    <location>
        <position position="57"/>
    </location>
</feature>
<dbReference type="SMART" id="SM00448">
    <property type="entry name" value="REC"/>
    <property type="match status" value="1"/>
</dbReference>
<dbReference type="Proteomes" id="UP000295238">
    <property type="component" value="Unassembled WGS sequence"/>
</dbReference>
<feature type="domain" description="Response regulatory" evidence="5">
    <location>
        <begin position="7"/>
        <end position="120"/>
    </location>
</feature>
<accession>A0A4R5U9S8</accession>
<evidence type="ECO:0000313" key="7">
    <source>
        <dbReference type="Proteomes" id="UP000295238"/>
    </source>
</evidence>
<dbReference type="InterPro" id="IPR050595">
    <property type="entry name" value="Bact_response_regulator"/>
</dbReference>
<dbReference type="PANTHER" id="PTHR44591:SF3">
    <property type="entry name" value="RESPONSE REGULATORY DOMAIN-CONTAINING PROTEIN"/>
    <property type="match status" value="1"/>
</dbReference>
<comment type="caution">
    <text evidence="6">The sequence shown here is derived from an EMBL/GenBank/DDBJ whole genome shotgun (WGS) entry which is preliminary data.</text>
</comment>
<evidence type="ECO:0000313" key="6">
    <source>
        <dbReference type="EMBL" id="TDK31237.1"/>
    </source>
</evidence>
<evidence type="ECO:0000256" key="3">
    <source>
        <dbReference type="ARBA" id="ARBA00023163"/>
    </source>
</evidence>
<evidence type="ECO:0000256" key="2">
    <source>
        <dbReference type="ARBA" id="ARBA00023015"/>
    </source>
</evidence>
<evidence type="ECO:0000256" key="4">
    <source>
        <dbReference type="PROSITE-ProRule" id="PRU00169"/>
    </source>
</evidence>
<protein>
    <submittedName>
        <fullName evidence="6">Response regulator</fullName>
    </submittedName>
</protein>
<proteinExistence type="predicted"/>
<dbReference type="OrthoDB" id="9784719at2"/>
<keyword evidence="2" id="KW-0805">Transcription regulation</keyword>
<organism evidence="6 7">
    <name type="scientific">Rhizobium deserti</name>
    <dbReference type="NCBI Taxonomy" id="2547961"/>
    <lineage>
        <taxon>Bacteria</taxon>
        <taxon>Pseudomonadati</taxon>
        <taxon>Pseudomonadota</taxon>
        <taxon>Alphaproteobacteria</taxon>
        <taxon>Hyphomicrobiales</taxon>
        <taxon>Rhizobiaceae</taxon>
        <taxon>Rhizobium/Agrobacterium group</taxon>
        <taxon>Rhizobium</taxon>
    </lineage>
</organism>
<name>A0A4R5U9S8_9HYPH</name>
<dbReference type="Gene3D" id="3.40.50.2300">
    <property type="match status" value="1"/>
</dbReference>
<dbReference type="Pfam" id="PF00072">
    <property type="entry name" value="Response_reg"/>
    <property type="match status" value="1"/>
</dbReference>
<evidence type="ECO:0000259" key="5">
    <source>
        <dbReference type="PROSITE" id="PS50110"/>
    </source>
</evidence>